<dbReference type="GO" id="GO:1990112">
    <property type="term" value="C:RQC complex"/>
    <property type="evidence" value="ECO:0007669"/>
    <property type="project" value="TreeGrafter"/>
</dbReference>
<feature type="compositionally biased region" description="Acidic residues" evidence="1">
    <location>
        <begin position="91"/>
        <end position="123"/>
    </location>
</feature>
<feature type="region of interest" description="Disordered" evidence="1">
    <location>
        <begin position="366"/>
        <end position="493"/>
    </location>
</feature>
<feature type="compositionally biased region" description="Polar residues" evidence="1">
    <location>
        <begin position="477"/>
        <end position="493"/>
    </location>
</feature>
<dbReference type="InterPro" id="IPR006994">
    <property type="entry name" value="TCF25/Rqc1"/>
</dbReference>
<dbReference type="PANTHER" id="PTHR22684:SF0">
    <property type="entry name" value="RIBOSOME QUALITY CONTROL COMPLEX SUBUNIT TCF25"/>
    <property type="match status" value="1"/>
</dbReference>
<proteinExistence type="predicted"/>
<dbReference type="AlphaFoldDB" id="A0A409XVF6"/>
<dbReference type="OrthoDB" id="2565191at2759"/>
<feature type="compositionally biased region" description="Polar residues" evidence="1">
    <location>
        <begin position="445"/>
        <end position="461"/>
    </location>
</feature>
<feature type="compositionally biased region" description="Acidic residues" evidence="1">
    <location>
        <begin position="258"/>
        <end position="308"/>
    </location>
</feature>
<accession>A0A409XVF6</accession>
<dbReference type="InParanoid" id="A0A409XVF6"/>
<organism evidence="2 3">
    <name type="scientific">Psilocybe cyanescens</name>
    <dbReference type="NCBI Taxonomy" id="93625"/>
    <lineage>
        <taxon>Eukaryota</taxon>
        <taxon>Fungi</taxon>
        <taxon>Dikarya</taxon>
        <taxon>Basidiomycota</taxon>
        <taxon>Agaricomycotina</taxon>
        <taxon>Agaricomycetes</taxon>
        <taxon>Agaricomycetidae</taxon>
        <taxon>Agaricales</taxon>
        <taxon>Agaricineae</taxon>
        <taxon>Strophariaceae</taxon>
        <taxon>Psilocybe</taxon>
    </lineage>
</organism>
<sequence>MTLRVEVDDSDCSGHMTDPRLSTVYDYSNLRLHPDGTRVYQKEVNFRPDLAKITVQGPRSSWIARDAGGSGKIRKSRTRVKNPLEQAKDDEQGEALDGSAEEEEFPDIDEKSDEDEEGEDEDESEHHVGKKRKPKRFNPLVPKRQKFAADFDYLRDASSSTQPPPHAGPSTETTDSAASPNQGPNELDLPDPSPDLLKCIHRYAAEFYTERGQLLNISRKDRKKRKALARRRLRRRERQVRVHKARVIPGSDSSSEWSDSDSDSDSEEDSDSDSSETESGENSEEDKDEDEDANENENENEDEDEDAEANPPKDSKGKSKSRKGIQLKKSEKLYTDMYKMFDGTAILALGMLVQEQIAQMLNPEMPEGWKDEMERAFGGLSTSGPANNVRSDISDGDIGEEDDENEDRDKEEEESSGEDDGDHEEEESEAEDNEDEDENHDEHTAQIQTQPNHGSTMTLGSDNDIPMPMAMGKQTEKSSSPNPNDVSHWSVTH</sequence>
<feature type="compositionally biased region" description="Polar residues" evidence="1">
    <location>
        <begin position="170"/>
        <end position="184"/>
    </location>
</feature>
<feature type="compositionally biased region" description="Acidic residues" evidence="1">
    <location>
        <begin position="394"/>
        <end position="439"/>
    </location>
</feature>
<evidence type="ECO:0000313" key="2">
    <source>
        <dbReference type="EMBL" id="PPQ94812.1"/>
    </source>
</evidence>
<dbReference type="EMBL" id="NHYD01000229">
    <property type="protein sequence ID" value="PPQ94812.1"/>
    <property type="molecule type" value="Genomic_DNA"/>
</dbReference>
<feature type="compositionally biased region" description="Polar residues" evidence="1">
    <location>
        <begin position="380"/>
        <end position="391"/>
    </location>
</feature>
<evidence type="ECO:0000256" key="1">
    <source>
        <dbReference type="SAM" id="MobiDB-lite"/>
    </source>
</evidence>
<feature type="region of interest" description="Disordered" evidence="1">
    <location>
        <begin position="210"/>
        <end position="331"/>
    </location>
</feature>
<feature type="compositionally biased region" description="Basic residues" evidence="1">
    <location>
        <begin position="220"/>
        <end position="246"/>
    </location>
</feature>
<feature type="region of interest" description="Disordered" evidence="1">
    <location>
        <begin position="62"/>
        <end position="195"/>
    </location>
</feature>
<gene>
    <name evidence="2" type="ORF">CVT25_007449</name>
</gene>
<comment type="caution">
    <text evidence="2">The sequence shown here is derived from an EMBL/GenBank/DDBJ whole genome shotgun (WGS) entry which is preliminary data.</text>
</comment>
<dbReference type="PANTHER" id="PTHR22684">
    <property type="entry name" value="NULP1-RELATED"/>
    <property type="match status" value="1"/>
</dbReference>
<protein>
    <submittedName>
        <fullName evidence="2">Uncharacterized protein</fullName>
    </submittedName>
</protein>
<reference evidence="2 3" key="1">
    <citation type="journal article" date="2018" name="Evol. Lett.">
        <title>Horizontal gene cluster transfer increased hallucinogenic mushroom diversity.</title>
        <authorList>
            <person name="Reynolds H.T."/>
            <person name="Vijayakumar V."/>
            <person name="Gluck-Thaler E."/>
            <person name="Korotkin H.B."/>
            <person name="Matheny P.B."/>
            <person name="Slot J.C."/>
        </authorList>
    </citation>
    <scope>NUCLEOTIDE SEQUENCE [LARGE SCALE GENOMIC DNA]</scope>
    <source>
        <strain evidence="2 3">2631</strain>
    </source>
</reference>
<dbReference type="STRING" id="93625.A0A409XVF6"/>
<evidence type="ECO:0000313" key="3">
    <source>
        <dbReference type="Proteomes" id="UP000283269"/>
    </source>
</evidence>
<dbReference type="Proteomes" id="UP000283269">
    <property type="component" value="Unassembled WGS sequence"/>
</dbReference>
<name>A0A409XVF6_PSICY</name>
<keyword evidence="3" id="KW-1185">Reference proteome</keyword>